<evidence type="ECO:0000313" key="3">
    <source>
        <dbReference type="Proteomes" id="UP000683507"/>
    </source>
</evidence>
<dbReference type="EMBL" id="OU015584">
    <property type="protein sequence ID" value="CAG5076266.1"/>
    <property type="molecule type" value="Genomic_DNA"/>
</dbReference>
<dbReference type="AlphaFoldDB" id="A0A916JIG4"/>
<dbReference type="GO" id="GO:0020037">
    <property type="term" value="F:heme binding"/>
    <property type="evidence" value="ECO:0007669"/>
    <property type="project" value="InterPro"/>
</dbReference>
<evidence type="ECO:0000256" key="1">
    <source>
        <dbReference type="SAM" id="SignalP"/>
    </source>
</evidence>
<reference evidence="2" key="1">
    <citation type="submission" date="2021-04" db="EMBL/GenBank/DDBJ databases">
        <authorList>
            <person name="Rodrigo-Torres L."/>
            <person name="Arahal R. D."/>
            <person name="Lucena T."/>
        </authorList>
    </citation>
    <scope>NUCLEOTIDE SEQUENCE</scope>
    <source>
        <strain evidence="2">AS29M-1</strain>
    </source>
</reference>
<gene>
    <name evidence="2" type="ORF">CRYO30217_00020</name>
</gene>
<dbReference type="GO" id="GO:0009055">
    <property type="term" value="F:electron transfer activity"/>
    <property type="evidence" value="ECO:0007669"/>
    <property type="project" value="InterPro"/>
</dbReference>
<keyword evidence="3" id="KW-1185">Reference proteome</keyword>
<dbReference type="PROSITE" id="PS51257">
    <property type="entry name" value="PROKAR_LIPOPROTEIN"/>
    <property type="match status" value="1"/>
</dbReference>
<evidence type="ECO:0000313" key="2">
    <source>
        <dbReference type="EMBL" id="CAG5076266.1"/>
    </source>
</evidence>
<protein>
    <recommendedName>
        <fullName evidence="4">Cytochrome c domain-containing protein</fullName>
    </recommendedName>
</protein>
<dbReference type="KEGG" id="ptan:CRYO30217_00020"/>
<dbReference type="RefSeq" id="WP_258540268.1">
    <property type="nucleotide sequence ID" value="NZ_OU015584.1"/>
</dbReference>
<sequence length="120" mass="12954">MKKLLILPLILLLISSCAKDTTPAPEVIEPDVCDSIPKSFATDVQPIFNDNCVVCHNSSNNQANGQSWETHAEIAANIDAILTAINHEAGKTPMPYQLPKLSDSLIQVIECWASDGAPNN</sequence>
<dbReference type="Gene3D" id="1.10.760.10">
    <property type="entry name" value="Cytochrome c-like domain"/>
    <property type="match status" value="1"/>
</dbReference>
<evidence type="ECO:0008006" key="4">
    <source>
        <dbReference type="Google" id="ProtNLM"/>
    </source>
</evidence>
<feature type="chain" id="PRO_5036765334" description="Cytochrome c domain-containing protein" evidence="1">
    <location>
        <begin position="19"/>
        <end position="120"/>
    </location>
</feature>
<keyword evidence="1" id="KW-0732">Signal</keyword>
<accession>A0A916JIG4</accession>
<dbReference type="InterPro" id="IPR036909">
    <property type="entry name" value="Cyt_c-like_dom_sf"/>
</dbReference>
<organism evidence="2 3">
    <name type="scientific">Parvicella tangerina</name>
    <dbReference type="NCBI Taxonomy" id="2829795"/>
    <lineage>
        <taxon>Bacteria</taxon>
        <taxon>Pseudomonadati</taxon>
        <taxon>Bacteroidota</taxon>
        <taxon>Flavobacteriia</taxon>
        <taxon>Flavobacteriales</taxon>
        <taxon>Parvicellaceae</taxon>
        <taxon>Parvicella</taxon>
    </lineage>
</organism>
<name>A0A916JIG4_9FLAO</name>
<dbReference type="Proteomes" id="UP000683507">
    <property type="component" value="Chromosome"/>
</dbReference>
<proteinExistence type="predicted"/>
<feature type="signal peptide" evidence="1">
    <location>
        <begin position="1"/>
        <end position="18"/>
    </location>
</feature>
<dbReference type="SUPFAM" id="SSF46626">
    <property type="entry name" value="Cytochrome c"/>
    <property type="match status" value="1"/>
</dbReference>